<dbReference type="Proteomes" id="UP000582659">
    <property type="component" value="Unassembled WGS sequence"/>
</dbReference>
<protein>
    <submittedName>
        <fullName evidence="3">(pine wood nematode) hypothetical protein</fullName>
    </submittedName>
</protein>
<dbReference type="EMBL" id="CAJFCV020000002">
    <property type="protein sequence ID" value="CAG9100130.1"/>
    <property type="molecule type" value="Genomic_DNA"/>
</dbReference>
<name>A0A1I7SX26_BURXY</name>
<evidence type="ECO:0000313" key="7">
    <source>
        <dbReference type="WBParaSite" id="BXY_1760900.1"/>
    </source>
</evidence>
<evidence type="ECO:0000313" key="4">
    <source>
        <dbReference type="EMBL" id="CAG9100130.1"/>
    </source>
</evidence>
<dbReference type="Proteomes" id="UP000659654">
    <property type="component" value="Unassembled WGS sequence"/>
</dbReference>
<feature type="region of interest" description="Disordered" evidence="1">
    <location>
        <begin position="49"/>
        <end position="71"/>
    </location>
</feature>
<gene>
    <name evidence="3" type="ORF">BXYJ_LOCUS4701</name>
</gene>
<dbReference type="EMBL" id="CAJFDI010000002">
    <property type="protein sequence ID" value="CAD5216770.1"/>
    <property type="molecule type" value="Genomic_DNA"/>
</dbReference>
<proteinExistence type="predicted"/>
<accession>A0A1I7SX26</accession>
<feature type="signal peptide" evidence="2">
    <location>
        <begin position="1"/>
        <end position="23"/>
    </location>
</feature>
<reference evidence="7" key="1">
    <citation type="submission" date="2016-11" db="UniProtKB">
        <authorList>
            <consortium name="WormBaseParasite"/>
        </authorList>
    </citation>
    <scope>IDENTIFICATION</scope>
</reference>
<keyword evidence="6" id="KW-1185">Reference proteome</keyword>
<dbReference type="OrthoDB" id="5850563at2759"/>
<organism evidence="5 7">
    <name type="scientific">Bursaphelenchus xylophilus</name>
    <name type="common">Pinewood nematode worm</name>
    <name type="synonym">Aphelenchoides xylophilus</name>
    <dbReference type="NCBI Taxonomy" id="6326"/>
    <lineage>
        <taxon>Eukaryota</taxon>
        <taxon>Metazoa</taxon>
        <taxon>Ecdysozoa</taxon>
        <taxon>Nematoda</taxon>
        <taxon>Chromadorea</taxon>
        <taxon>Rhabditida</taxon>
        <taxon>Tylenchina</taxon>
        <taxon>Tylenchomorpha</taxon>
        <taxon>Aphelenchoidea</taxon>
        <taxon>Aphelenchoididae</taxon>
        <taxon>Bursaphelenchus</taxon>
    </lineage>
</organism>
<evidence type="ECO:0000313" key="3">
    <source>
        <dbReference type="EMBL" id="CAD5216770.1"/>
    </source>
</evidence>
<sequence length="211" mass="20897">MTLRIFSLALLLLLPLSTQSCAATRGGGGGASPSIDRCPTGPANTAGLTTNGVTLQNAGDTSNPVATSSSCTAGERNYWTSATSAQPDDDTGNAQKEIGVQCPTASSVCVCRCDGVCCQSGSTAPDTVSFFPFCSGGVCNSYAVLEGDNAASLTCSDGSTFTVASQSNADGSFKALTSGSYLEAASVSCNGCSSIQNDACTAAVSGSTPIS</sequence>
<evidence type="ECO:0000256" key="1">
    <source>
        <dbReference type="SAM" id="MobiDB-lite"/>
    </source>
</evidence>
<dbReference type="Proteomes" id="UP000095284">
    <property type="component" value="Unplaced"/>
</dbReference>
<evidence type="ECO:0000256" key="2">
    <source>
        <dbReference type="SAM" id="SignalP"/>
    </source>
</evidence>
<reference evidence="4" key="2">
    <citation type="submission" date="2020-08" db="EMBL/GenBank/DDBJ databases">
        <authorList>
            <person name="Kikuchi T."/>
        </authorList>
    </citation>
    <scope>NUCLEOTIDE SEQUENCE</scope>
    <source>
        <strain evidence="3">Ka4C1</strain>
    </source>
</reference>
<evidence type="ECO:0000313" key="6">
    <source>
        <dbReference type="Proteomes" id="UP000659654"/>
    </source>
</evidence>
<dbReference type="PROSITE" id="PS51257">
    <property type="entry name" value="PROKAR_LIPOPROTEIN"/>
    <property type="match status" value="1"/>
</dbReference>
<dbReference type="WBParaSite" id="BXY_1760900.1">
    <property type="protein sequence ID" value="BXY_1760900.1"/>
    <property type="gene ID" value="BXY_1760900"/>
</dbReference>
<evidence type="ECO:0000313" key="5">
    <source>
        <dbReference type="Proteomes" id="UP000095284"/>
    </source>
</evidence>
<keyword evidence="2" id="KW-0732">Signal</keyword>
<dbReference type="AlphaFoldDB" id="A0A1I7SX26"/>
<feature type="chain" id="PRO_5036022305" evidence="2">
    <location>
        <begin position="24"/>
        <end position="211"/>
    </location>
</feature>